<evidence type="ECO:0000256" key="10">
    <source>
        <dbReference type="ARBA" id="ARBA00023157"/>
    </source>
</evidence>
<keyword evidence="5" id="KW-0963">Cytoplasm</keyword>
<evidence type="ECO:0000256" key="3">
    <source>
        <dbReference type="ARBA" id="ARBA00012608"/>
    </source>
</evidence>
<keyword evidence="9 14" id="KW-0520">NAD</keyword>
<dbReference type="PROSITE" id="PS00076">
    <property type="entry name" value="PYRIDINE_REDOX_1"/>
    <property type="match status" value="1"/>
</dbReference>
<feature type="binding site" evidence="14">
    <location>
        <position position="310"/>
    </location>
    <ligand>
        <name>FAD</name>
        <dbReference type="ChEBI" id="CHEBI:57692"/>
    </ligand>
</feature>
<feature type="binding site" evidence="14">
    <location>
        <begin position="144"/>
        <end position="146"/>
    </location>
    <ligand>
        <name>FAD</name>
        <dbReference type="ChEBI" id="CHEBI:57692"/>
    </ligand>
</feature>
<keyword evidence="7 14" id="KW-0274">FAD</keyword>
<evidence type="ECO:0000256" key="15">
    <source>
        <dbReference type="PIRSR" id="PIRSR000350-4"/>
    </source>
</evidence>
<dbReference type="GO" id="GO:0006103">
    <property type="term" value="P:2-oxoglutarate metabolic process"/>
    <property type="evidence" value="ECO:0007669"/>
    <property type="project" value="TreeGrafter"/>
</dbReference>
<feature type="domain" description="FAD/NAD(P)-binding" evidence="18">
    <location>
        <begin position="6"/>
        <end position="325"/>
    </location>
</feature>
<comment type="subcellular location">
    <subcellularLocation>
        <location evidence="1">Cytoplasm</location>
    </subcellularLocation>
</comment>
<comment type="similarity">
    <text evidence="2 16">Belongs to the class-I pyridine nucleotide-disulfide oxidoreductase family.</text>
</comment>
<evidence type="ECO:0000256" key="4">
    <source>
        <dbReference type="ARBA" id="ARBA00016961"/>
    </source>
</evidence>
<gene>
    <name evidence="19" type="primary">pdhD</name>
    <name evidence="19" type="ORF">OXPF_04530</name>
</gene>
<comment type="caution">
    <text evidence="19">The sequence shown here is derived from an EMBL/GenBank/DDBJ whole genome shotgun (WGS) entry which is preliminary data.</text>
</comment>
<dbReference type="InterPro" id="IPR001100">
    <property type="entry name" value="Pyr_nuc-diS_OxRdtase"/>
</dbReference>
<keyword evidence="14" id="KW-0547">Nucleotide-binding</keyword>
<dbReference type="PIRSF" id="PIRSF000350">
    <property type="entry name" value="Mercury_reductase_MerA"/>
    <property type="match status" value="1"/>
</dbReference>
<dbReference type="AlphaFoldDB" id="A0A0P8WDH2"/>
<sequence length="468" mass="50399">MEKHDYNLMVIGGGPGGYTAAIRGAQLGFKVCLVEKQNIGGTCLNTGCIPTKALYKSAEVYNSVKKSEEFGILSHHISINWELVQQRKTGITQKLKEGILKLIEANNITIINGEAEFVDKNRVLIKGESPEKNRISADRIIIATGSKASRPPIEDADLPGVLDSSSLLSIDHIPESLAIIGGGVIGMEFGAIFNALGSKVTVVEFLPNILAQLDSDMVKRLMPIYKKKGIEILTGSRVLKIEKKHKLELLVSTKKGEVNIEADYVLLSTGRQPDLEALKLDNAKVEYHKKGIFTNSFGVTNVPHIYAIGDVTGGIMLAHAAAHQGIAAVEHIAGLKPNENNVVPACVFTFPEIAYAGMTEDEAKSKGIVYKTSRFMFGANGKALILGEGEGFIKVICDDMDVLLGVHIMGPHASDLINEGILAIGMKLKAEDIMGIVHPHPTLGETFLEAVMGIKGVSIHSVPVKKNL</sequence>
<keyword evidence="20" id="KW-1185">Reference proteome</keyword>
<evidence type="ECO:0000313" key="19">
    <source>
        <dbReference type="EMBL" id="KPU45973.1"/>
    </source>
</evidence>
<keyword evidence="8 16" id="KW-0560">Oxidoreductase</keyword>
<feature type="binding site" evidence="14">
    <location>
        <position position="52"/>
    </location>
    <ligand>
        <name>FAD</name>
        <dbReference type="ChEBI" id="CHEBI:57692"/>
    </ligand>
</feature>
<feature type="binding site" evidence="14">
    <location>
        <position position="270"/>
    </location>
    <ligand>
        <name>NAD(+)</name>
        <dbReference type="ChEBI" id="CHEBI:57540"/>
    </ligand>
</feature>
<name>A0A0P8WDH2_9CLOT</name>
<feature type="disulfide bond" description="Redox-active" evidence="15">
    <location>
        <begin position="43"/>
        <end position="48"/>
    </location>
</feature>
<dbReference type="GO" id="GO:0004148">
    <property type="term" value="F:dihydrolipoyl dehydrogenase (NADH) activity"/>
    <property type="evidence" value="ECO:0007669"/>
    <property type="project" value="UniProtKB-EC"/>
</dbReference>
<dbReference type="PRINTS" id="PR00411">
    <property type="entry name" value="PNDRDTASEI"/>
</dbReference>
<comment type="miscellaneous">
    <text evidence="16">The active site is a redox-active disulfide bond.</text>
</comment>
<dbReference type="GO" id="GO:0005737">
    <property type="term" value="C:cytoplasm"/>
    <property type="evidence" value="ECO:0007669"/>
    <property type="project" value="UniProtKB-SubCell"/>
</dbReference>
<evidence type="ECO:0000256" key="7">
    <source>
        <dbReference type="ARBA" id="ARBA00022827"/>
    </source>
</evidence>
<dbReference type="FunFam" id="3.30.390.30:FF:000001">
    <property type="entry name" value="Dihydrolipoyl dehydrogenase"/>
    <property type="match status" value="1"/>
</dbReference>
<evidence type="ECO:0000256" key="14">
    <source>
        <dbReference type="PIRSR" id="PIRSR000350-3"/>
    </source>
</evidence>
<accession>A0A0P8WDH2</accession>
<evidence type="ECO:0000256" key="8">
    <source>
        <dbReference type="ARBA" id="ARBA00023002"/>
    </source>
</evidence>
<dbReference type="Pfam" id="PF07992">
    <property type="entry name" value="Pyr_redox_2"/>
    <property type="match status" value="1"/>
</dbReference>
<keyword evidence="11 16" id="KW-0676">Redox-active center</keyword>
<dbReference type="InterPro" id="IPR004099">
    <property type="entry name" value="Pyr_nucl-diS_OxRdtase_dimer"/>
</dbReference>
<protein>
    <recommendedName>
        <fullName evidence="4 16">Dihydrolipoyl dehydrogenase</fullName>
        <ecNumber evidence="3 16">1.8.1.4</ecNumber>
    </recommendedName>
</protein>
<comment type="catalytic activity">
    <reaction evidence="12 16">
        <text>N(6)-[(R)-dihydrolipoyl]-L-lysyl-[protein] + NAD(+) = N(6)-[(R)-lipoyl]-L-lysyl-[protein] + NADH + H(+)</text>
        <dbReference type="Rhea" id="RHEA:15045"/>
        <dbReference type="Rhea" id="RHEA-COMP:10474"/>
        <dbReference type="Rhea" id="RHEA-COMP:10475"/>
        <dbReference type="ChEBI" id="CHEBI:15378"/>
        <dbReference type="ChEBI" id="CHEBI:57540"/>
        <dbReference type="ChEBI" id="CHEBI:57945"/>
        <dbReference type="ChEBI" id="CHEBI:83099"/>
        <dbReference type="ChEBI" id="CHEBI:83100"/>
        <dbReference type="EC" id="1.8.1.4"/>
    </reaction>
</comment>
<dbReference type="PRINTS" id="PR00368">
    <property type="entry name" value="FADPNR"/>
</dbReference>
<evidence type="ECO:0000256" key="9">
    <source>
        <dbReference type="ARBA" id="ARBA00023027"/>
    </source>
</evidence>
<dbReference type="Gene3D" id="3.50.50.60">
    <property type="entry name" value="FAD/NAD(P)-binding domain"/>
    <property type="match status" value="2"/>
</dbReference>
<proteinExistence type="inferred from homology"/>
<dbReference type="RefSeq" id="WP_054873587.1">
    <property type="nucleotide sequence ID" value="NZ_LKET01000016.1"/>
</dbReference>
<dbReference type="InterPro" id="IPR050151">
    <property type="entry name" value="Class-I_Pyr_Nuc-Dis_Oxidored"/>
</dbReference>
<evidence type="ECO:0000313" key="20">
    <source>
        <dbReference type="Proteomes" id="UP000050326"/>
    </source>
</evidence>
<dbReference type="SUPFAM" id="SSF55424">
    <property type="entry name" value="FAD/NAD-linked reductases, dimerisation (C-terminal) domain"/>
    <property type="match status" value="1"/>
</dbReference>
<evidence type="ECO:0000256" key="2">
    <source>
        <dbReference type="ARBA" id="ARBA00007532"/>
    </source>
</evidence>
<evidence type="ECO:0000256" key="11">
    <source>
        <dbReference type="ARBA" id="ARBA00023284"/>
    </source>
</evidence>
<dbReference type="EMBL" id="LKET01000016">
    <property type="protein sequence ID" value="KPU45973.1"/>
    <property type="molecule type" value="Genomic_DNA"/>
</dbReference>
<dbReference type="InterPro" id="IPR006258">
    <property type="entry name" value="Lipoamide_DH"/>
</dbReference>
<evidence type="ECO:0000259" key="17">
    <source>
        <dbReference type="Pfam" id="PF02852"/>
    </source>
</evidence>
<dbReference type="InterPro" id="IPR023753">
    <property type="entry name" value="FAD/NAD-binding_dom"/>
</dbReference>
<evidence type="ECO:0000259" key="18">
    <source>
        <dbReference type="Pfam" id="PF07992"/>
    </source>
</evidence>
<feature type="domain" description="Pyridine nucleotide-disulphide oxidoreductase dimerisation" evidence="17">
    <location>
        <begin position="343"/>
        <end position="450"/>
    </location>
</feature>
<feature type="active site" description="Proton acceptor" evidence="13">
    <location>
        <position position="440"/>
    </location>
</feature>
<dbReference type="OrthoDB" id="9807946at2"/>
<feature type="binding site" evidence="14">
    <location>
        <position position="204"/>
    </location>
    <ligand>
        <name>NAD(+)</name>
        <dbReference type="ChEBI" id="CHEBI:57540"/>
    </ligand>
</feature>
<dbReference type="EC" id="1.8.1.4" evidence="3 16"/>
<dbReference type="PANTHER" id="PTHR22912:SF217">
    <property type="entry name" value="DIHYDROLIPOYL DEHYDROGENASE"/>
    <property type="match status" value="1"/>
</dbReference>
<dbReference type="GO" id="GO:0050660">
    <property type="term" value="F:flavin adenine dinucleotide binding"/>
    <property type="evidence" value="ECO:0007669"/>
    <property type="project" value="InterPro"/>
</dbReference>
<evidence type="ECO:0000256" key="12">
    <source>
        <dbReference type="ARBA" id="ARBA00049187"/>
    </source>
</evidence>
<dbReference type="InterPro" id="IPR012999">
    <property type="entry name" value="Pyr_OxRdtase_I_AS"/>
</dbReference>
<organism evidence="19 20">
    <name type="scientific">Oxobacter pfennigii</name>
    <dbReference type="NCBI Taxonomy" id="36849"/>
    <lineage>
        <taxon>Bacteria</taxon>
        <taxon>Bacillati</taxon>
        <taxon>Bacillota</taxon>
        <taxon>Clostridia</taxon>
        <taxon>Eubacteriales</taxon>
        <taxon>Clostridiaceae</taxon>
        <taxon>Oxobacter</taxon>
    </lineage>
</organism>
<dbReference type="PATRIC" id="fig|36849.3.peg.481"/>
<dbReference type="SUPFAM" id="SSF51905">
    <property type="entry name" value="FAD/NAD(P)-binding domain"/>
    <property type="match status" value="1"/>
</dbReference>
<dbReference type="Proteomes" id="UP000050326">
    <property type="component" value="Unassembled WGS sequence"/>
</dbReference>
<evidence type="ECO:0000256" key="16">
    <source>
        <dbReference type="RuleBase" id="RU003692"/>
    </source>
</evidence>
<dbReference type="InterPro" id="IPR016156">
    <property type="entry name" value="FAD/NAD-linked_Rdtase_dimer_sf"/>
</dbReference>
<feature type="binding site" evidence="14">
    <location>
        <begin position="316"/>
        <end position="319"/>
    </location>
    <ligand>
        <name>FAD</name>
        <dbReference type="ChEBI" id="CHEBI:57692"/>
    </ligand>
</feature>
<evidence type="ECO:0000256" key="5">
    <source>
        <dbReference type="ARBA" id="ARBA00022490"/>
    </source>
</evidence>
<keyword evidence="10" id="KW-1015">Disulfide bond</keyword>
<comment type="cofactor">
    <cofactor evidence="14 16">
        <name>FAD</name>
        <dbReference type="ChEBI" id="CHEBI:57692"/>
    </cofactor>
    <text evidence="14 16">Binds 1 FAD per subunit.</text>
</comment>
<feature type="binding site" evidence="14">
    <location>
        <begin position="181"/>
        <end position="188"/>
    </location>
    <ligand>
        <name>NAD(+)</name>
        <dbReference type="ChEBI" id="CHEBI:57540"/>
    </ligand>
</feature>
<evidence type="ECO:0000256" key="6">
    <source>
        <dbReference type="ARBA" id="ARBA00022630"/>
    </source>
</evidence>
<dbReference type="STRING" id="36849.OXPF_04530"/>
<dbReference type="PANTHER" id="PTHR22912">
    <property type="entry name" value="DISULFIDE OXIDOREDUCTASE"/>
    <property type="match status" value="1"/>
</dbReference>
<keyword evidence="6 16" id="KW-0285">Flavoprotein</keyword>
<reference evidence="19 20" key="1">
    <citation type="submission" date="2015-09" db="EMBL/GenBank/DDBJ databases">
        <title>Genome sequence of Oxobacter pfennigii DSM 3222.</title>
        <authorList>
            <person name="Poehlein A."/>
            <person name="Bengelsdorf F.R."/>
            <person name="Schiel-Bengelsdorf B."/>
            <person name="Duerre P."/>
            <person name="Daniel R."/>
        </authorList>
    </citation>
    <scope>NUCLEOTIDE SEQUENCE [LARGE SCALE GENOMIC DNA]</scope>
    <source>
        <strain evidence="19 20">DSM 3222</strain>
    </source>
</reference>
<dbReference type="Gene3D" id="3.30.390.30">
    <property type="match status" value="1"/>
</dbReference>
<dbReference type="NCBIfam" id="TIGR01350">
    <property type="entry name" value="lipoamide_DH"/>
    <property type="match status" value="1"/>
</dbReference>
<evidence type="ECO:0000256" key="13">
    <source>
        <dbReference type="PIRSR" id="PIRSR000350-2"/>
    </source>
</evidence>
<dbReference type="InterPro" id="IPR036188">
    <property type="entry name" value="FAD/NAD-bd_sf"/>
</dbReference>
<dbReference type="Pfam" id="PF02852">
    <property type="entry name" value="Pyr_redox_dim"/>
    <property type="match status" value="1"/>
</dbReference>
<evidence type="ECO:0000256" key="1">
    <source>
        <dbReference type="ARBA" id="ARBA00004496"/>
    </source>
</evidence>